<name>A0ABP1FJX6_9CHLO</name>
<dbReference type="Pfam" id="PF13772">
    <property type="entry name" value="AIG2_2"/>
    <property type="match status" value="1"/>
</dbReference>
<keyword evidence="2" id="KW-0456">Lyase</keyword>
<dbReference type="Gene3D" id="3.10.490.10">
    <property type="entry name" value="Gamma-glutamyl cyclotransferase-like"/>
    <property type="match status" value="1"/>
</dbReference>
<dbReference type="PANTHER" id="PTHR12935:SF0">
    <property type="entry name" value="GAMMA-GLUTAMYLCYCLOTRANSFERASE"/>
    <property type="match status" value="1"/>
</dbReference>
<proteinExistence type="predicted"/>
<evidence type="ECO:0000256" key="1">
    <source>
        <dbReference type="ARBA" id="ARBA00012346"/>
    </source>
</evidence>
<gene>
    <name evidence="3" type="primary">g2251</name>
    <name evidence="3" type="ORF">VP750_LOCUS1929</name>
</gene>
<evidence type="ECO:0000313" key="3">
    <source>
        <dbReference type="EMBL" id="CAL5220270.1"/>
    </source>
</evidence>
<keyword evidence="4" id="KW-1185">Reference proteome</keyword>
<dbReference type="EMBL" id="CAXHTA020000003">
    <property type="protein sequence ID" value="CAL5220270.1"/>
    <property type="molecule type" value="Genomic_DNA"/>
</dbReference>
<protein>
    <recommendedName>
        <fullName evidence="1">gamma-glutamylcyclotransferase</fullName>
        <ecNumber evidence="1">4.3.2.9</ecNumber>
    </recommendedName>
</protein>
<dbReference type="Proteomes" id="UP001497392">
    <property type="component" value="Unassembled WGS sequence"/>
</dbReference>
<dbReference type="CDD" id="cd06661">
    <property type="entry name" value="GGCT_like"/>
    <property type="match status" value="1"/>
</dbReference>
<dbReference type="InterPro" id="IPR013024">
    <property type="entry name" value="GGCT-like"/>
</dbReference>
<accession>A0ABP1FJX6</accession>
<evidence type="ECO:0000313" key="4">
    <source>
        <dbReference type="Proteomes" id="UP001497392"/>
    </source>
</evidence>
<organism evidence="3 4">
    <name type="scientific">Coccomyxa viridis</name>
    <dbReference type="NCBI Taxonomy" id="1274662"/>
    <lineage>
        <taxon>Eukaryota</taxon>
        <taxon>Viridiplantae</taxon>
        <taxon>Chlorophyta</taxon>
        <taxon>core chlorophytes</taxon>
        <taxon>Trebouxiophyceae</taxon>
        <taxon>Trebouxiophyceae incertae sedis</taxon>
        <taxon>Coccomyxaceae</taxon>
        <taxon>Coccomyxa</taxon>
    </lineage>
</organism>
<dbReference type="EC" id="4.3.2.9" evidence="1"/>
<reference evidence="3 4" key="1">
    <citation type="submission" date="2024-06" db="EMBL/GenBank/DDBJ databases">
        <authorList>
            <person name="Kraege A."/>
            <person name="Thomma B."/>
        </authorList>
    </citation>
    <scope>NUCLEOTIDE SEQUENCE [LARGE SCALE GENOMIC DNA]</scope>
</reference>
<sequence>MSRVFEALRNLLNAPLDNNAHTSKTDDEAGTLFIRAPLVEMHKGLDKSIIPSCQAKQEGRGSGTVRYFAYGANMASSTLAKRDIKPLSACPAQLPSHHSIAFRHRGGYATIMDTSAASGSFMPWRSLWQTTPVVKDSRASSAAPTDQSLQLVYHGPHGVLYELHKADLKKLTSRETGYAVSSATVTSYAGVGTSALLFTSQALLLLPASVPPQRRYLKLLLEGAKTHGLAPEYMQWLRELPCARPGGLGAEYFDTPSELLARCAAVGLAACAAFYAAMH</sequence>
<evidence type="ECO:0000256" key="2">
    <source>
        <dbReference type="ARBA" id="ARBA00023239"/>
    </source>
</evidence>
<dbReference type="PANTHER" id="PTHR12935">
    <property type="entry name" value="GAMMA-GLUTAMYLCYCLOTRANSFERASE"/>
    <property type="match status" value="1"/>
</dbReference>
<comment type="caution">
    <text evidence="3">The sequence shown here is derived from an EMBL/GenBank/DDBJ whole genome shotgun (WGS) entry which is preliminary data.</text>
</comment>
<dbReference type="InterPro" id="IPR017939">
    <property type="entry name" value="G-Glutamylcylcotransferase"/>
</dbReference>